<dbReference type="InterPro" id="IPR038228">
    <property type="entry name" value="Syd_sf"/>
</dbReference>
<evidence type="ECO:0000313" key="6">
    <source>
        <dbReference type="Proteomes" id="UP000175691"/>
    </source>
</evidence>
<evidence type="ECO:0000256" key="1">
    <source>
        <dbReference type="ARBA" id="ARBA00022475"/>
    </source>
</evidence>
<dbReference type="OrthoDB" id="5599437at2"/>
<dbReference type="GO" id="GO:0009898">
    <property type="term" value="C:cytoplasmic side of plasma membrane"/>
    <property type="evidence" value="ECO:0007669"/>
    <property type="project" value="InterPro"/>
</dbReference>
<evidence type="ECO:0000256" key="4">
    <source>
        <dbReference type="HAMAP-Rule" id="MF_01104"/>
    </source>
</evidence>
<proteinExistence type="inferred from homology"/>
<protein>
    <recommendedName>
        <fullName evidence="4">Protein Syd</fullName>
    </recommendedName>
</protein>
<accession>A0A1E7Z6B4</accession>
<comment type="caution">
    <text evidence="5">The sequence shown here is derived from an EMBL/GenBank/DDBJ whole genome shotgun (WGS) entry which is preliminary data.</text>
</comment>
<dbReference type="InterPro" id="IPR009948">
    <property type="entry name" value="Syd"/>
</dbReference>
<dbReference type="CDD" id="cd16323">
    <property type="entry name" value="Syd"/>
    <property type="match status" value="1"/>
</dbReference>
<evidence type="ECO:0000313" key="5">
    <source>
        <dbReference type="EMBL" id="OFC69017.1"/>
    </source>
</evidence>
<comment type="similarity">
    <text evidence="4">Belongs to the Syd family.</text>
</comment>
<dbReference type="Pfam" id="PF07348">
    <property type="entry name" value="Syd"/>
    <property type="match status" value="1"/>
</dbReference>
<dbReference type="AlphaFoldDB" id="A0A1E7Z6B4"/>
<name>A0A1E7Z6B4_9ALTE</name>
<dbReference type="Gene3D" id="3.40.1580.20">
    <property type="entry name" value="Syd protein"/>
    <property type="match status" value="1"/>
</dbReference>
<dbReference type="NCBIfam" id="NF003439">
    <property type="entry name" value="PRK04968.1"/>
    <property type="match status" value="1"/>
</dbReference>
<keyword evidence="2 4" id="KW-0997">Cell inner membrane</keyword>
<keyword evidence="3 4" id="KW-0472">Membrane</keyword>
<evidence type="ECO:0000256" key="2">
    <source>
        <dbReference type="ARBA" id="ARBA00022519"/>
    </source>
</evidence>
<dbReference type="Proteomes" id="UP000175691">
    <property type="component" value="Unassembled WGS sequence"/>
</dbReference>
<dbReference type="STRING" id="1656094.BFC18_19960"/>
<evidence type="ECO:0000256" key="3">
    <source>
        <dbReference type="ARBA" id="ARBA00023136"/>
    </source>
</evidence>
<reference evidence="5 6" key="1">
    <citation type="submission" date="2016-08" db="EMBL/GenBank/DDBJ databases">
        <authorList>
            <person name="Seilhamer J.J."/>
        </authorList>
    </citation>
    <scope>NUCLEOTIDE SEQUENCE [LARGE SCALE GENOMIC DNA]</scope>
    <source>
        <strain evidence="5 6">KCTC 42603</strain>
    </source>
</reference>
<dbReference type="EMBL" id="MDHN01000041">
    <property type="protein sequence ID" value="OFC69017.1"/>
    <property type="molecule type" value="Genomic_DNA"/>
</dbReference>
<dbReference type="HAMAP" id="MF_01104">
    <property type="entry name" value="Syd"/>
    <property type="match status" value="1"/>
</dbReference>
<comment type="function">
    <text evidence="4">Interacts with the SecY protein in vivo. May bind preferentially to an uncomplexed state of SecY, thus functioning either as a chelating agent for excess SecY in the cell or as a regulatory factor that negatively controls the translocase function.</text>
</comment>
<sequence>MPAELAQSLDSFFESCDHQNNADSYFSIAYEQDWPSPCYHQTAKDGDFVSWQPVRQQDENTFKGVESALELTLDEEFCLFFTRYYSFHLPATTARGDCELLQVCSEEDFKRLQENLIGHIMMKQRLGQKITLFFALTDDDDYLLSVDNDTGEVVLERVGKEPQEVLAPSLAAFIEQLSPRQA</sequence>
<dbReference type="RefSeq" id="WP_070127145.1">
    <property type="nucleotide sequence ID" value="NZ_MDHN01000041.1"/>
</dbReference>
<organism evidence="5 6">
    <name type="scientific">Alteromonas confluentis</name>
    <dbReference type="NCBI Taxonomy" id="1656094"/>
    <lineage>
        <taxon>Bacteria</taxon>
        <taxon>Pseudomonadati</taxon>
        <taxon>Pseudomonadota</taxon>
        <taxon>Gammaproteobacteria</taxon>
        <taxon>Alteromonadales</taxon>
        <taxon>Alteromonadaceae</taxon>
        <taxon>Alteromonas/Salinimonas group</taxon>
        <taxon>Alteromonas</taxon>
    </lineage>
</organism>
<keyword evidence="1 4" id="KW-1003">Cell membrane</keyword>
<comment type="subcellular location">
    <subcellularLocation>
        <location evidence="4">Cell inner membrane</location>
        <topology evidence="4">Peripheral membrane protein</topology>
        <orientation evidence="4">Cytoplasmic side</orientation>
    </subcellularLocation>
    <text evidence="4">Loosely associated with the cytoplasmic side of the inner membrane, probably via SecY.</text>
</comment>
<keyword evidence="6" id="KW-1185">Reference proteome</keyword>
<gene>
    <name evidence="4" type="primary">syd</name>
    <name evidence="5" type="ORF">BFC18_19960</name>
</gene>